<gene>
    <name evidence="2" type="ORF">PENTCL1PPCAC_28301</name>
    <name evidence="3" type="ORF">PENTCL1PPCAC_30447</name>
</gene>
<evidence type="ECO:0000313" key="2">
    <source>
        <dbReference type="EMBL" id="GMT06127.1"/>
    </source>
</evidence>
<evidence type="ECO:0000313" key="4">
    <source>
        <dbReference type="Proteomes" id="UP001432027"/>
    </source>
</evidence>
<keyword evidence="4" id="KW-1185">Reference proteome</keyword>
<keyword evidence="1" id="KW-0812">Transmembrane</keyword>
<reference evidence="3" key="1">
    <citation type="submission" date="2023-10" db="EMBL/GenBank/DDBJ databases">
        <title>Genome assembly of Pristionchus species.</title>
        <authorList>
            <person name="Yoshida K."/>
            <person name="Sommer R.J."/>
        </authorList>
    </citation>
    <scope>NUCLEOTIDE SEQUENCE</scope>
    <source>
        <strain evidence="3">RS0144</strain>
    </source>
</reference>
<evidence type="ECO:0000256" key="1">
    <source>
        <dbReference type="SAM" id="Phobius"/>
    </source>
</evidence>
<protein>
    <submittedName>
        <fullName evidence="3">Uncharacterized protein</fullName>
    </submittedName>
</protein>
<feature type="transmembrane region" description="Helical" evidence="1">
    <location>
        <begin position="174"/>
        <end position="197"/>
    </location>
</feature>
<feature type="transmembrane region" description="Helical" evidence="1">
    <location>
        <begin position="95"/>
        <end position="118"/>
    </location>
</feature>
<sequence>MATEENKRLLVFIFCVIVFGTSFVFCLFGFRNNNWIHATNGTHLYQRGLNVDCQSIIDAPRTLSCKSWDNLDLNPYNGSFGTLIQPDIGWNIARFLAWFTFLAPLLFLCLSVVVCCSLDAEKALLQGKYLRAVGIVATVTVVLNLLLILLISLWKRHVVYPVFRDQPQQVEIEIGFAFVQFSIIGFGLYFLGLILLLSPTIPPLLKKLPCIISNDHELVSMNAS</sequence>
<feature type="transmembrane region" description="Helical" evidence="1">
    <location>
        <begin position="130"/>
        <end position="154"/>
    </location>
</feature>
<dbReference type="EMBL" id="BTSX01000006">
    <property type="protein sequence ID" value="GMT06127.1"/>
    <property type="molecule type" value="Genomic_DNA"/>
</dbReference>
<dbReference type="Gene3D" id="1.20.140.150">
    <property type="match status" value="1"/>
</dbReference>
<dbReference type="Proteomes" id="UP001432027">
    <property type="component" value="Unassembled WGS sequence"/>
</dbReference>
<organism evidence="3 4">
    <name type="scientific">Pristionchus entomophagus</name>
    <dbReference type="NCBI Taxonomy" id="358040"/>
    <lineage>
        <taxon>Eukaryota</taxon>
        <taxon>Metazoa</taxon>
        <taxon>Ecdysozoa</taxon>
        <taxon>Nematoda</taxon>
        <taxon>Chromadorea</taxon>
        <taxon>Rhabditida</taxon>
        <taxon>Rhabditina</taxon>
        <taxon>Diplogasteromorpha</taxon>
        <taxon>Diplogasteroidea</taxon>
        <taxon>Neodiplogasteridae</taxon>
        <taxon>Pristionchus</taxon>
    </lineage>
</organism>
<comment type="caution">
    <text evidence="3">The sequence shown here is derived from an EMBL/GenBank/DDBJ whole genome shotgun (WGS) entry which is preliminary data.</text>
</comment>
<accession>A0AAV5UQ30</accession>
<proteinExistence type="predicted"/>
<name>A0AAV5UQ30_9BILA</name>
<feature type="transmembrane region" description="Helical" evidence="1">
    <location>
        <begin position="9"/>
        <end position="30"/>
    </location>
</feature>
<dbReference type="AlphaFoldDB" id="A0AAV5UQ30"/>
<evidence type="ECO:0000313" key="3">
    <source>
        <dbReference type="EMBL" id="GMT08273.1"/>
    </source>
</evidence>
<dbReference type="EMBL" id="BTSX01000050">
    <property type="protein sequence ID" value="GMT08273.1"/>
    <property type="molecule type" value="Genomic_DNA"/>
</dbReference>
<keyword evidence="1" id="KW-1133">Transmembrane helix</keyword>
<keyword evidence="1" id="KW-0472">Membrane</keyword>